<accession>A0A132NX35</accession>
<dbReference type="OrthoDB" id="10250305at2759"/>
<gene>
    <name evidence="1" type="ORF">QR46_1305</name>
</gene>
<dbReference type="EMBL" id="JXTI01000026">
    <property type="protein sequence ID" value="KWX14641.1"/>
    <property type="molecule type" value="Genomic_DNA"/>
</dbReference>
<evidence type="ECO:0000313" key="2">
    <source>
        <dbReference type="Proteomes" id="UP000070089"/>
    </source>
</evidence>
<organism evidence="1 2">
    <name type="scientific">Giardia duodenalis assemblage B</name>
    <dbReference type="NCBI Taxonomy" id="1394984"/>
    <lineage>
        <taxon>Eukaryota</taxon>
        <taxon>Metamonada</taxon>
        <taxon>Diplomonadida</taxon>
        <taxon>Hexamitidae</taxon>
        <taxon>Giardiinae</taxon>
        <taxon>Giardia</taxon>
    </lineage>
</organism>
<reference evidence="1 2" key="1">
    <citation type="journal article" date="2015" name="Mol. Biochem. Parasitol.">
        <title>Identification of polymorphic genes for use in assemblage B genotyping assays through comparative genomics of multiple assemblage B Giardia duodenalis isolates.</title>
        <authorList>
            <person name="Wielinga C."/>
            <person name="Thompson R.C."/>
            <person name="Monis P."/>
            <person name="Ryan U."/>
        </authorList>
    </citation>
    <scope>NUCLEOTIDE SEQUENCE [LARGE SCALE GENOMIC DNA]</scope>
    <source>
        <strain evidence="1 2">BAH15c1</strain>
    </source>
</reference>
<sequence>MSFFGSGKYCGMHRSRRSIIELTASFLAGMGSVFLIRAVHAKCCIKHCPLCTLFGSNIQTQVPVSGGCSGSSDPTQRCTNCTCWKSRVGSEPTAASSQPEISVQKSGRVALNLGAINPEQELRQVGDDSPIGDDITYITSQPLS</sequence>
<dbReference type="VEuPathDB" id="GiardiaDB:QR46_1305"/>
<proteinExistence type="predicted"/>
<protein>
    <submittedName>
        <fullName evidence="1">Uncharacterized protein</fullName>
    </submittedName>
</protein>
<name>A0A132NX35_GIAIN</name>
<dbReference type="AlphaFoldDB" id="A0A132NX35"/>
<dbReference type="Proteomes" id="UP000070089">
    <property type="component" value="Unassembled WGS sequence"/>
</dbReference>
<evidence type="ECO:0000313" key="1">
    <source>
        <dbReference type="EMBL" id="KWX14641.1"/>
    </source>
</evidence>
<comment type="caution">
    <text evidence="1">The sequence shown here is derived from an EMBL/GenBank/DDBJ whole genome shotgun (WGS) entry which is preliminary data.</text>
</comment>